<dbReference type="EMBL" id="FPBO01000018">
    <property type="protein sequence ID" value="SFU98911.1"/>
    <property type="molecule type" value="Genomic_DNA"/>
</dbReference>
<gene>
    <name evidence="1" type="ORF">SAMN05216552_101846</name>
</gene>
<reference evidence="2" key="1">
    <citation type="submission" date="2016-10" db="EMBL/GenBank/DDBJ databases">
        <authorList>
            <person name="Varghese N."/>
            <person name="Submissions S."/>
        </authorList>
    </citation>
    <scope>NUCLEOTIDE SEQUENCE [LARGE SCALE GENOMIC DNA]</scope>
    <source>
        <strain evidence="2">CGMCC 1.11014</strain>
    </source>
</reference>
<dbReference type="Proteomes" id="UP000199391">
    <property type="component" value="Unassembled WGS sequence"/>
</dbReference>
<name>A0A1I7KNB5_9BURK</name>
<dbReference type="STRING" id="1035707.SAMN05216552_101846"/>
<dbReference type="RefSeq" id="WP_143133222.1">
    <property type="nucleotide sequence ID" value="NZ_FPBO01000018.1"/>
</dbReference>
<proteinExistence type="predicted"/>
<evidence type="ECO:0000313" key="1">
    <source>
        <dbReference type="EMBL" id="SFU98911.1"/>
    </source>
</evidence>
<sequence length="111" mass="12282">MIEGKSLRSDLHRLARALTALHHAMPDPEARRKLGILMADLDECLDDEEALAVDMERRFHIEVERLLGPLPPADPAFRERYTAMLAASPAVAIADAALRVVLARMPVPPQP</sequence>
<evidence type="ECO:0008006" key="3">
    <source>
        <dbReference type="Google" id="ProtNLM"/>
    </source>
</evidence>
<protein>
    <recommendedName>
        <fullName evidence="3">DUF4404 family protein</fullName>
    </recommendedName>
</protein>
<dbReference type="AlphaFoldDB" id="A0A1I7KNB5"/>
<keyword evidence="2" id="KW-1185">Reference proteome</keyword>
<accession>A0A1I7KNB5</accession>
<organism evidence="1 2">
    <name type="scientific">Pseudoduganella namucuonensis</name>
    <dbReference type="NCBI Taxonomy" id="1035707"/>
    <lineage>
        <taxon>Bacteria</taxon>
        <taxon>Pseudomonadati</taxon>
        <taxon>Pseudomonadota</taxon>
        <taxon>Betaproteobacteria</taxon>
        <taxon>Burkholderiales</taxon>
        <taxon>Oxalobacteraceae</taxon>
        <taxon>Telluria group</taxon>
        <taxon>Pseudoduganella</taxon>
    </lineage>
</organism>
<evidence type="ECO:0000313" key="2">
    <source>
        <dbReference type="Proteomes" id="UP000199391"/>
    </source>
</evidence>